<dbReference type="InterPro" id="IPR027417">
    <property type="entry name" value="P-loop_NTPase"/>
</dbReference>
<dbReference type="PANTHER" id="PTHR42957">
    <property type="entry name" value="HELICASE MJ1565-RELATED"/>
    <property type="match status" value="1"/>
</dbReference>
<dbReference type="OrthoDB" id="107033at2157"/>
<gene>
    <name evidence="7" type="ordered locus">Hqrw_2309</name>
</gene>
<accession>G0LHE6</accession>
<evidence type="ECO:0000256" key="4">
    <source>
        <dbReference type="ARBA" id="ARBA00048988"/>
    </source>
</evidence>
<dbReference type="RefSeq" id="WP_014555882.1">
    <property type="nucleotide sequence ID" value="NC_017459.1"/>
</dbReference>
<dbReference type="GO" id="GO:0043139">
    <property type="term" value="F:5'-3' DNA helicase activity"/>
    <property type="evidence" value="ECO:0007669"/>
    <property type="project" value="UniProtKB-EC"/>
</dbReference>
<dbReference type="Gene3D" id="3.40.50.300">
    <property type="entry name" value="P-loop containing nucleotide triphosphate hydrolases"/>
    <property type="match status" value="2"/>
</dbReference>
<evidence type="ECO:0000259" key="6">
    <source>
        <dbReference type="Pfam" id="PF01935"/>
    </source>
</evidence>
<comment type="catalytic activity">
    <reaction evidence="3">
        <text>ATP + H2O = ADP + phosphate + H(+)</text>
        <dbReference type="Rhea" id="RHEA:13065"/>
        <dbReference type="ChEBI" id="CHEBI:15377"/>
        <dbReference type="ChEBI" id="CHEBI:15378"/>
        <dbReference type="ChEBI" id="CHEBI:30616"/>
        <dbReference type="ChEBI" id="CHEBI:43474"/>
        <dbReference type="ChEBI" id="CHEBI:456216"/>
        <dbReference type="EC" id="5.6.2.3"/>
    </reaction>
</comment>
<dbReference type="HOGENOM" id="CLU_023842_2_0_2"/>
<evidence type="ECO:0000256" key="3">
    <source>
        <dbReference type="ARBA" id="ARBA00048954"/>
    </source>
</evidence>
<protein>
    <submittedName>
        <fullName evidence="7">DUF87 domain protein</fullName>
    </submittedName>
</protein>
<organism evidence="7">
    <name type="scientific">Haloquadratum walsbyi (strain DSM 16854 / JCM 12705 / C23)</name>
    <dbReference type="NCBI Taxonomy" id="768065"/>
    <lineage>
        <taxon>Archaea</taxon>
        <taxon>Methanobacteriati</taxon>
        <taxon>Methanobacteriota</taxon>
        <taxon>Stenosarchaea group</taxon>
        <taxon>Halobacteria</taxon>
        <taxon>Halobacteriales</taxon>
        <taxon>Haloferacaceae</taxon>
        <taxon>Haloquadratum</taxon>
    </lineage>
</organism>
<comment type="catalytic activity">
    <reaction evidence="2">
        <text>Couples ATP hydrolysis with the unwinding of duplex DNA by translocating in the 3'-5' direction.</text>
        <dbReference type="EC" id="5.6.2.4"/>
    </reaction>
</comment>
<dbReference type="Pfam" id="PF01935">
    <property type="entry name" value="DUF87"/>
    <property type="match status" value="1"/>
</dbReference>
<dbReference type="PANTHER" id="PTHR42957:SF1">
    <property type="entry name" value="HELICASE MJ1565-RELATED"/>
    <property type="match status" value="1"/>
</dbReference>
<evidence type="ECO:0000256" key="2">
    <source>
        <dbReference type="ARBA" id="ARBA00034617"/>
    </source>
</evidence>
<feature type="region of interest" description="Disordered" evidence="5">
    <location>
        <begin position="495"/>
        <end position="537"/>
    </location>
</feature>
<dbReference type="KEGG" id="hwc:Hqrw_2309"/>
<comment type="catalytic activity">
    <reaction evidence="4">
        <text>ATP + H2O = ADP + phosphate + H(+)</text>
        <dbReference type="Rhea" id="RHEA:13065"/>
        <dbReference type="ChEBI" id="CHEBI:15377"/>
        <dbReference type="ChEBI" id="CHEBI:15378"/>
        <dbReference type="ChEBI" id="CHEBI:30616"/>
        <dbReference type="ChEBI" id="CHEBI:43474"/>
        <dbReference type="ChEBI" id="CHEBI:456216"/>
        <dbReference type="EC" id="5.6.2.4"/>
    </reaction>
</comment>
<dbReference type="Proteomes" id="UP000007954">
    <property type="component" value="Chromosome"/>
</dbReference>
<name>G0LHE6_HALWC</name>
<dbReference type="InterPro" id="IPR008571">
    <property type="entry name" value="HerA-like"/>
</dbReference>
<evidence type="ECO:0000256" key="5">
    <source>
        <dbReference type="SAM" id="MobiDB-lite"/>
    </source>
</evidence>
<dbReference type="GeneID" id="12447025"/>
<comment type="similarity">
    <text evidence="1">Belongs to the HerA family.</text>
</comment>
<dbReference type="AlphaFoldDB" id="G0LHE6"/>
<reference evidence="7" key="1">
    <citation type="journal article" date="2011" name="PLoS ONE">
        <title>Haloquadratum walsbyi: limited diversity in a global pond.</title>
        <authorList>
            <person name="Dyall-Smith M."/>
            <person name="Pfeiffer F."/>
            <person name="Klee K."/>
            <person name="Palm P."/>
            <person name="Gross K."/>
            <person name="Schuster S.C."/>
            <person name="Rampp M."/>
            <person name="Oesterhelt D."/>
        </authorList>
    </citation>
    <scope>NUCLEOTIDE SEQUENCE [LARGE SCALE GENOMIC DNA]</scope>
    <source>
        <strain evidence="7">DSM 16854</strain>
    </source>
</reference>
<evidence type="ECO:0000313" key="7">
    <source>
        <dbReference type="EMBL" id="CCC40180.1"/>
    </source>
</evidence>
<evidence type="ECO:0000256" key="1">
    <source>
        <dbReference type="ARBA" id="ARBA00007816"/>
    </source>
</evidence>
<proteinExistence type="inferred from homology"/>
<sequence>MTVGIVSGPGETANEFVFVTPDSTEIKTGEFVYYRSKVTVETEEGVVEEYRDIYARVTGREQERGYPNQFMANPDVAPDAVASKLGIASEGVDLYRVTASIIGYFDRQMGDFANPRVVPNPGKEVRMADADELESVLTDVDPASEGSAHIGELLHRDPGEVDVHLPVDSFAATHLSILASTGSGKSYTASVLIEEMMKPDSRAAVLVLDPHGEYGTLQQMQGIDEFESGGYSPDVEIKGSDDLKIRISELSFTDLMSVLSNPSDAQEAALRGAWNSLDDEIYLSAQNIIDQIGDDVNDSVVDALKWRLRSALGRDVFDESQNVPLTDILAPGQCSVLQMDGMGLIDQRMIATVLLRRINEERMLHEKGDEDSDLDFPVFILLEEGHRFAPADGEARSRGILSTILSEGRKFGIGVGIISQRPSKIDDDVLSQCKSQVIMEIQNPNDQDAVKRGVEDVGEDLLSELPGLTPGQAVIAGDTVNTPFMADIRARTTSHGAESLDATEEWSKAWQQRNSEPEGRRDADDEEGIQNRDIPLD</sequence>
<dbReference type="SUPFAM" id="SSF52540">
    <property type="entry name" value="P-loop containing nucleoside triphosphate hydrolases"/>
    <property type="match status" value="1"/>
</dbReference>
<dbReference type="GO" id="GO:0043138">
    <property type="term" value="F:3'-5' DNA helicase activity"/>
    <property type="evidence" value="ECO:0007669"/>
    <property type="project" value="UniProtKB-EC"/>
</dbReference>
<dbReference type="InterPro" id="IPR002789">
    <property type="entry name" value="HerA_central"/>
</dbReference>
<dbReference type="EMBL" id="FR746099">
    <property type="protein sequence ID" value="CCC40180.1"/>
    <property type="molecule type" value="Genomic_DNA"/>
</dbReference>
<feature type="domain" description="Helicase HerA central" evidence="6">
    <location>
        <begin position="149"/>
        <end position="358"/>
    </location>
</feature>